<feature type="compositionally biased region" description="Low complexity" evidence="1">
    <location>
        <begin position="501"/>
        <end position="521"/>
    </location>
</feature>
<dbReference type="InterPro" id="IPR019734">
    <property type="entry name" value="TPR_rpt"/>
</dbReference>
<proteinExistence type="predicted"/>
<dbReference type="Pfam" id="PF00856">
    <property type="entry name" value="SET"/>
    <property type="match status" value="1"/>
</dbReference>
<dbReference type="SUPFAM" id="SSF82199">
    <property type="entry name" value="SET domain"/>
    <property type="match status" value="1"/>
</dbReference>
<dbReference type="PANTHER" id="PTHR47643">
    <property type="entry name" value="TPR DOMAIN PROTEIN (AFU_ORTHOLOGUE AFUA_5G12710)"/>
    <property type="match status" value="1"/>
</dbReference>
<reference evidence="3 4" key="1">
    <citation type="journal article" date="2007" name="Science">
        <title>The Chlamydomonas genome reveals the evolution of key animal and plant functions.</title>
        <authorList>
            <person name="Merchant S.S."/>
            <person name="Prochnik S.E."/>
            <person name="Vallon O."/>
            <person name="Harris E.H."/>
            <person name="Karpowicz S.J."/>
            <person name="Witman G.B."/>
            <person name="Terry A."/>
            <person name="Salamov A."/>
            <person name="Fritz-Laylin L.K."/>
            <person name="Marechal-Drouard L."/>
            <person name="Marshall W.F."/>
            <person name="Qu L.H."/>
            <person name="Nelson D.R."/>
            <person name="Sanderfoot A.A."/>
            <person name="Spalding M.H."/>
            <person name="Kapitonov V.V."/>
            <person name="Ren Q."/>
            <person name="Ferris P."/>
            <person name="Lindquist E."/>
            <person name="Shapiro H."/>
            <person name="Lucas S.M."/>
            <person name="Grimwood J."/>
            <person name="Schmutz J."/>
            <person name="Cardol P."/>
            <person name="Cerutti H."/>
            <person name="Chanfreau G."/>
            <person name="Chen C.L."/>
            <person name="Cognat V."/>
            <person name="Croft M.T."/>
            <person name="Dent R."/>
            <person name="Dutcher S."/>
            <person name="Fernandez E."/>
            <person name="Fukuzawa H."/>
            <person name="Gonzalez-Ballester D."/>
            <person name="Gonzalez-Halphen D."/>
            <person name="Hallmann A."/>
            <person name="Hanikenne M."/>
            <person name="Hippler M."/>
            <person name="Inwood W."/>
            <person name="Jabbari K."/>
            <person name="Kalanon M."/>
            <person name="Kuras R."/>
            <person name="Lefebvre P.A."/>
            <person name="Lemaire S.D."/>
            <person name="Lobanov A.V."/>
            <person name="Lohr M."/>
            <person name="Manuell A."/>
            <person name="Meier I."/>
            <person name="Mets L."/>
            <person name="Mittag M."/>
            <person name="Mittelmeier T."/>
            <person name="Moroney J.V."/>
            <person name="Moseley J."/>
            <person name="Napoli C."/>
            <person name="Nedelcu A.M."/>
            <person name="Niyogi K."/>
            <person name="Novoselov S.V."/>
            <person name="Paulsen I.T."/>
            <person name="Pazour G."/>
            <person name="Purton S."/>
            <person name="Ral J.P."/>
            <person name="Riano-Pachon D.M."/>
            <person name="Riekhof W."/>
            <person name="Rymarquis L."/>
            <person name="Schroda M."/>
            <person name="Stern D."/>
            <person name="Umen J."/>
            <person name="Willows R."/>
            <person name="Wilson N."/>
            <person name="Zimmer S.L."/>
            <person name="Allmer J."/>
            <person name="Balk J."/>
            <person name="Bisova K."/>
            <person name="Chen C.J."/>
            <person name="Elias M."/>
            <person name="Gendler K."/>
            <person name="Hauser C."/>
            <person name="Lamb M.R."/>
            <person name="Ledford H."/>
            <person name="Long J.C."/>
            <person name="Minagawa J."/>
            <person name="Page M.D."/>
            <person name="Pan J."/>
            <person name="Pootakham W."/>
            <person name="Roje S."/>
            <person name="Rose A."/>
            <person name="Stahlberg E."/>
            <person name="Terauchi A.M."/>
            <person name="Yang P."/>
            <person name="Ball S."/>
            <person name="Bowler C."/>
            <person name="Dieckmann C.L."/>
            <person name="Gladyshev V.N."/>
            <person name="Green P."/>
            <person name="Jorgensen R."/>
            <person name="Mayfield S."/>
            <person name="Mueller-Roeber B."/>
            <person name="Rajamani S."/>
            <person name="Sayre R.T."/>
            <person name="Brokstein P."/>
            <person name="Dubchak I."/>
            <person name="Goodstein D."/>
            <person name="Hornick L."/>
            <person name="Huang Y.W."/>
            <person name="Jhaveri J."/>
            <person name="Luo Y."/>
            <person name="Martinez D."/>
            <person name="Ngau W.C."/>
            <person name="Otillar B."/>
            <person name="Poliakov A."/>
            <person name="Porter A."/>
            <person name="Szajkowski L."/>
            <person name="Werner G."/>
            <person name="Zhou K."/>
            <person name="Grigoriev I.V."/>
            <person name="Rokhsar D.S."/>
            <person name="Grossman A.R."/>
        </authorList>
    </citation>
    <scope>NUCLEOTIDE SEQUENCE [LARGE SCALE GENOMIC DNA]</scope>
    <source>
        <strain evidence="4">CC-503</strain>
    </source>
</reference>
<dbReference type="InterPro" id="IPR001214">
    <property type="entry name" value="SET_dom"/>
</dbReference>
<dbReference type="Proteomes" id="UP000006906">
    <property type="component" value="Chromosome 7"/>
</dbReference>
<feature type="domain" description="SET" evidence="2">
    <location>
        <begin position="176"/>
        <end position="438"/>
    </location>
</feature>
<sequence>MDALHAYQQGLAALQQACQQPGDQQPEEQQPCSEQLAKCLAILLNNSAAACLGFGAYESARAYAHLALRRAPRDATTLLHLAKALDGLGRYSEAADACEAHLNALARQLQSSNSNSNSSGFRLAVTAAFTDGQRFLQSLRQRAAEAERGEYNEAGMAREAAASTTPRLERHADFIGPVQVADAGEGRGRILVTSQPVRAGQLLLAMRADALCYDSEVPASFHPPPGQQRSRAHLQLARQLPAAAVASSRLAARLSYLHANGNPVPPLPDVQECGFVPAAARHGAATGGDAERLQAGPAAVAAEEVAVAARAYAAAVAAGTSASQQARYAWTRGLLQQTTWRDQLSADSQLLDGICATNVFETNPRLPAEQPATGGSSTGAAAVAALETEAGGSGLWTLAAYFNHACLDNTERYFLGDFLFVRASRDLPAGAEVTITYLNPLMSFRERARALEKRGFACGCELCSGEIEWRRRQPEKAAQEADLLDCYRVLQAQIAEEEADSSPTSSATSSTSSGSSPATPAFLSTHPEQRARRRRLATRLQELLSGLRDATRGRVWRAAALYRPYVQLAELLQSCGDFQEAAEAYEEAFGSLAQQRDGDDAAAAGAADNHDHVSTTGPLLAGEAAAAAAVAAAAVVGDRQLLSPGSAVLVAVKAAVAWSLVGPAPRFGGDGITWQEQERRREAAKQRTRLWEATARGLWCRYFGGNQELFEARFAVSLRRLRE</sequence>
<name>A0A2K3DIV4_CHLRE</name>
<dbReference type="InParanoid" id="A0A2K3DIV4"/>
<dbReference type="Gene3D" id="1.25.40.10">
    <property type="entry name" value="Tetratricopeptide repeat domain"/>
    <property type="match status" value="1"/>
</dbReference>
<protein>
    <recommendedName>
        <fullName evidence="2">SET domain-containing protein</fullName>
    </recommendedName>
</protein>
<evidence type="ECO:0000259" key="2">
    <source>
        <dbReference type="PROSITE" id="PS50280"/>
    </source>
</evidence>
<gene>
    <name evidence="3" type="ORF">CHLRE_07g318250v5</name>
</gene>
<organism evidence="3 4">
    <name type="scientific">Chlamydomonas reinhardtii</name>
    <name type="common">Chlamydomonas smithii</name>
    <dbReference type="NCBI Taxonomy" id="3055"/>
    <lineage>
        <taxon>Eukaryota</taxon>
        <taxon>Viridiplantae</taxon>
        <taxon>Chlorophyta</taxon>
        <taxon>core chlorophytes</taxon>
        <taxon>Chlorophyceae</taxon>
        <taxon>CS clade</taxon>
        <taxon>Chlamydomonadales</taxon>
        <taxon>Chlamydomonadaceae</taxon>
        <taxon>Chlamydomonas</taxon>
    </lineage>
</organism>
<dbReference type="Gramene" id="PNW80455">
    <property type="protein sequence ID" value="PNW80455"/>
    <property type="gene ID" value="CHLRE_07g318250v5"/>
</dbReference>
<dbReference type="AlphaFoldDB" id="A0A2K3DIV4"/>
<dbReference type="InterPro" id="IPR011990">
    <property type="entry name" value="TPR-like_helical_dom_sf"/>
</dbReference>
<dbReference type="PANTHER" id="PTHR47643:SF2">
    <property type="entry name" value="TPR DOMAIN PROTEIN (AFU_ORTHOLOGUE AFUA_5G12710)"/>
    <property type="match status" value="1"/>
</dbReference>
<dbReference type="CDD" id="cd20071">
    <property type="entry name" value="SET_SMYD"/>
    <property type="match status" value="1"/>
</dbReference>
<dbReference type="OrthoDB" id="5945798at2759"/>
<feature type="region of interest" description="Disordered" evidence="1">
    <location>
        <begin position="497"/>
        <end position="531"/>
    </location>
</feature>
<dbReference type="SMART" id="SM00028">
    <property type="entry name" value="TPR"/>
    <property type="match status" value="3"/>
</dbReference>
<keyword evidence="4" id="KW-1185">Reference proteome</keyword>
<dbReference type="ExpressionAtlas" id="A0A2K3DIV4">
    <property type="expression patterns" value="baseline"/>
</dbReference>
<evidence type="ECO:0000313" key="4">
    <source>
        <dbReference type="Proteomes" id="UP000006906"/>
    </source>
</evidence>
<evidence type="ECO:0000256" key="1">
    <source>
        <dbReference type="SAM" id="MobiDB-lite"/>
    </source>
</evidence>
<dbReference type="EMBL" id="CM008968">
    <property type="protein sequence ID" value="PNW80455.1"/>
    <property type="molecule type" value="Genomic_DNA"/>
</dbReference>
<accession>A0A2K3DIV4</accession>
<dbReference type="Gene3D" id="2.170.270.10">
    <property type="entry name" value="SET domain"/>
    <property type="match status" value="1"/>
</dbReference>
<dbReference type="InterPro" id="IPR046341">
    <property type="entry name" value="SET_dom_sf"/>
</dbReference>
<dbReference type="InterPro" id="IPR053209">
    <property type="entry name" value="Gramillin-biosynth_MTr"/>
</dbReference>
<dbReference type="RefSeq" id="XP_001701010.2">
    <property type="nucleotide sequence ID" value="XM_001700958.3"/>
</dbReference>
<dbReference type="KEGG" id="cre:CHLRE_07g318250v5"/>
<dbReference type="PROSITE" id="PS50280">
    <property type="entry name" value="SET"/>
    <property type="match status" value="1"/>
</dbReference>
<evidence type="ECO:0000313" key="3">
    <source>
        <dbReference type="EMBL" id="PNW80455.1"/>
    </source>
</evidence>
<dbReference type="GeneID" id="5726558"/>
<dbReference type="PaxDb" id="3055-EDP07264"/>
<dbReference type="SUPFAM" id="SSF48452">
    <property type="entry name" value="TPR-like"/>
    <property type="match status" value="1"/>
</dbReference>